<evidence type="ECO:0000256" key="2">
    <source>
        <dbReference type="ARBA" id="ARBA00022840"/>
    </source>
</evidence>
<evidence type="ECO:0000313" key="5">
    <source>
        <dbReference type="Proteomes" id="UP000238479"/>
    </source>
</evidence>
<protein>
    <submittedName>
        <fullName evidence="4">Putative asparagine synthase (Glutamine-hydrolyzing)</fullName>
        <ecNumber evidence="4">6.3.5.4</ecNumber>
    </submittedName>
</protein>
<dbReference type="Proteomes" id="UP000238479">
    <property type="component" value="Chromosome 2"/>
</dbReference>
<reference evidence="4 5" key="1">
    <citation type="journal article" date="2018" name="Nat. Genet.">
        <title>The Rosa genome provides new insights in the design of modern roses.</title>
        <authorList>
            <person name="Bendahmane M."/>
        </authorList>
    </citation>
    <scope>NUCLEOTIDE SEQUENCE [LARGE SCALE GENOMIC DNA]</scope>
    <source>
        <strain evidence="5">cv. Old Blush</strain>
    </source>
</reference>
<dbReference type="Gramene" id="PRQ48722">
    <property type="protein sequence ID" value="PRQ48722"/>
    <property type="gene ID" value="RchiOBHm_Chr2g0113911"/>
</dbReference>
<sequence>MQHSIEKIRPDRGRIEKWVLHKAFDDDQKPYLPNHIMYRQKEQFSDGVGYSWIDCLKDHANKQRCSTAKAVEWDAEWSKNSVPSGRAALGIHAAAYEESKDVKTRSLVRDSPQKLIKGVAEKVAAVV</sequence>
<proteinExistence type="predicted"/>
<dbReference type="EC" id="6.3.5.4" evidence="4"/>
<dbReference type="STRING" id="74649.A0A2P6RQK3"/>
<dbReference type="PANTHER" id="PTHR11772:SF2">
    <property type="entry name" value="ASPARAGINE SYNTHETASE [GLUTAMINE-HYDROLYZING]"/>
    <property type="match status" value="1"/>
</dbReference>
<dbReference type="InterPro" id="IPR050795">
    <property type="entry name" value="Asn_Synthetase"/>
</dbReference>
<dbReference type="SUPFAM" id="SSF52402">
    <property type="entry name" value="Adenine nucleotide alpha hydrolases-like"/>
    <property type="match status" value="1"/>
</dbReference>
<dbReference type="Gene3D" id="3.40.50.620">
    <property type="entry name" value="HUPs"/>
    <property type="match status" value="1"/>
</dbReference>
<dbReference type="PANTHER" id="PTHR11772">
    <property type="entry name" value="ASPARAGINE SYNTHETASE"/>
    <property type="match status" value="1"/>
</dbReference>
<dbReference type="GO" id="GO:0005524">
    <property type="term" value="F:ATP binding"/>
    <property type="evidence" value="ECO:0007669"/>
    <property type="project" value="UniProtKB-KW"/>
</dbReference>
<name>A0A2P6RQK3_ROSCH</name>
<evidence type="ECO:0000313" key="4">
    <source>
        <dbReference type="EMBL" id="PRQ48722.1"/>
    </source>
</evidence>
<feature type="domain" description="Asparagine synthetase" evidence="3">
    <location>
        <begin position="12"/>
        <end position="67"/>
    </location>
</feature>
<keyword evidence="5" id="KW-1185">Reference proteome</keyword>
<dbReference type="InterPro" id="IPR014729">
    <property type="entry name" value="Rossmann-like_a/b/a_fold"/>
</dbReference>
<organism evidence="4 5">
    <name type="scientific">Rosa chinensis</name>
    <name type="common">China rose</name>
    <dbReference type="NCBI Taxonomy" id="74649"/>
    <lineage>
        <taxon>Eukaryota</taxon>
        <taxon>Viridiplantae</taxon>
        <taxon>Streptophyta</taxon>
        <taxon>Embryophyta</taxon>
        <taxon>Tracheophyta</taxon>
        <taxon>Spermatophyta</taxon>
        <taxon>Magnoliopsida</taxon>
        <taxon>eudicotyledons</taxon>
        <taxon>Gunneridae</taxon>
        <taxon>Pentapetalae</taxon>
        <taxon>rosids</taxon>
        <taxon>fabids</taxon>
        <taxon>Rosales</taxon>
        <taxon>Rosaceae</taxon>
        <taxon>Rosoideae</taxon>
        <taxon>Rosoideae incertae sedis</taxon>
        <taxon>Rosa</taxon>
    </lineage>
</organism>
<dbReference type="Pfam" id="PF00733">
    <property type="entry name" value="Asn_synthase"/>
    <property type="match status" value="1"/>
</dbReference>
<keyword evidence="4" id="KW-0436">Ligase</keyword>
<dbReference type="EMBL" id="PDCK01000040">
    <property type="protein sequence ID" value="PRQ48722.1"/>
    <property type="molecule type" value="Genomic_DNA"/>
</dbReference>
<gene>
    <name evidence="4" type="ORF">RchiOBHm_Chr2g0113911</name>
</gene>
<evidence type="ECO:0000256" key="1">
    <source>
        <dbReference type="ARBA" id="ARBA00022741"/>
    </source>
</evidence>
<keyword evidence="1" id="KW-0547">Nucleotide-binding</keyword>
<dbReference type="GO" id="GO:0005829">
    <property type="term" value="C:cytosol"/>
    <property type="evidence" value="ECO:0007669"/>
    <property type="project" value="TreeGrafter"/>
</dbReference>
<keyword evidence="2" id="KW-0067">ATP-binding</keyword>
<evidence type="ECO:0000259" key="3">
    <source>
        <dbReference type="Pfam" id="PF00733"/>
    </source>
</evidence>
<dbReference type="GO" id="GO:0006529">
    <property type="term" value="P:asparagine biosynthetic process"/>
    <property type="evidence" value="ECO:0007669"/>
    <property type="project" value="InterPro"/>
</dbReference>
<comment type="caution">
    <text evidence="4">The sequence shown here is derived from an EMBL/GenBank/DDBJ whole genome shotgun (WGS) entry which is preliminary data.</text>
</comment>
<accession>A0A2P6RQK3</accession>
<dbReference type="InterPro" id="IPR001962">
    <property type="entry name" value="Asn_synthase"/>
</dbReference>
<dbReference type="AlphaFoldDB" id="A0A2P6RQK3"/>
<dbReference type="GO" id="GO:0004066">
    <property type="term" value="F:asparagine synthase (glutamine-hydrolyzing) activity"/>
    <property type="evidence" value="ECO:0007669"/>
    <property type="project" value="UniProtKB-EC"/>
</dbReference>